<gene>
    <name evidence="4" type="ORF">HDF14_005420</name>
</gene>
<dbReference type="RefSeq" id="WP_260698602.1">
    <property type="nucleotide sequence ID" value="NZ_JACHEB010000018.1"/>
</dbReference>
<evidence type="ECO:0000313" key="5">
    <source>
        <dbReference type="Proteomes" id="UP000535182"/>
    </source>
</evidence>
<dbReference type="EC" id="1.3.1.54" evidence="4"/>
<keyword evidence="3 4" id="KW-0560">Oxidoreductase</keyword>
<dbReference type="GO" id="GO:0016994">
    <property type="term" value="F:precorrin-6A reductase activity"/>
    <property type="evidence" value="ECO:0007669"/>
    <property type="project" value="UniProtKB-EC"/>
</dbReference>
<dbReference type="NCBIfam" id="TIGR00715">
    <property type="entry name" value="precor6x_red"/>
    <property type="match status" value="1"/>
</dbReference>
<evidence type="ECO:0000256" key="1">
    <source>
        <dbReference type="ARBA" id="ARBA00004953"/>
    </source>
</evidence>
<dbReference type="EMBL" id="JACHEB010000018">
    <property type="protein sequence ID" value="MBB5331771.1"/>
    <property type="molecule type" value="Genomic_DNA"/>
</dbReference>
<evidence type="ECO:0000256" key="2">
    <source>
        <dbReference type="ARBA" id="ARBA00022573"/>
    </source>
</evidence>
<dbReference type="EC" id="1.3.1.106" evidence="4"/>
<dbReference type="PANTHER" id="PTHR36925:SF1">
    <property type="entry name" value="COBALT-PRECORRIN-6A REDUCTASE"/>
    <property type="match status" value="1"/>
</dbReference>
<name>A0A9X0QJR7_9BACT</name>
<dbReference type="GO" id="GO:0009236">
    <property type="term" value="P:cobalamin biosynthetic process"/>
    <property type="evidence" value="ECO:0007669"/>
    <property type="project" value="UniProtKB-KW"/>
</dbReference>
<sequence length="280" mass="30493">MSELNPISDGIEGRLGRSPDAVPRILILGGTGDAAELAAQLATRNDLEFISSFAGRVSHPKYPIGVVRVGGFGGIEGLISYLIMESISVVIDATHPFAVGISRNAEVACARLGLPLIALVRPAWQKQKNDLWHEVTTYVHAAEFVNKKKGRVLLSIGRQEVGSFAACNDAWFLIRAIEAPTGQLPQHHEILLQRGPFDLKEELQLLREYSIDHIVSKNSGGSGTYTKIEAARLLGLPVVMVERPTKHTVPAVETVDQVVTELAALLTRTVQDGKQRKDVR</sequence>
<keyword evidence="5" id="KW-1185">Reference proteome</keyword>
<dbReference type="PROSITE" id="PS51014">
    <property type="entry name" value="COBK_CBIJ"/>
    <property type="match status" value="1"/>
</dbReference>
<dbReference type="InterPro" id="IPR003723">
    <property type="entry name" value="Precorrin-6x_reduct"/>
</dbReference>
<reference evidence="4 5" key="1">
    <citation type="submission" date="2020-08" db="EMBL/GenBank/DDBJ databases">
        <title>Genomic Encyclopedia of Type Strains, Phase IV (KMG-V): Genome sequencing to study the core and pangenomes of soil and plant-associated prokaryotes.</title>
        <authorList>
            <person name="Whitman W."/>
        </authorList>
    </citation>
    <scope>NUCLEOTIDE SEQUENCE [LARGE SCALE GENOMIC DNA]</scope>
    <source>
        <strain evidence="4 5">X5P2</strain>
    </source>
</reference>
<dbReference type="Proteomes" id="UP000535182">
    <property type="component" value="Unassembled WGS sequence"/>
</dbReference>
<evidence type="ECO:0000313" key="4">
    <source>
        <dbReference type="EMBL" id="MBB5331771.1"/>
    </source>
</evidence>
<organism evidence="4 5">
    <name type="scientific">Tunturiibacter gelidiferens</name>
    <dbReference type="NCBI Taxonomy" id="3069689"/>
    <lineage>
        <taxon>Bacteria</taxon>
        <taxon>Pseudomonadati</taxon>
        <taxon>Acidobacteriota</taxon>
        <taxon>Terriglobia</taxon>
        <taxon>Terriglobales</taxon>
        <taxon>Acidobacteriaceae</taxon>
        <taxon>Tunturiibacter</taxon>
    </lineage>
</organism>
<dbReference type="AlphaFoldDB" id="A0A9X0QJR7"/>
<dbReference type="PANTHER" id="PTHR36925">
    <property type="entry name" value="COBALT-PRECORRIN-6A REDUCTASE"/>
    <property type="match status" value="1"/>
</dbReference>
<dbReference type="NCBIfam" id="NF005968">
    <property type="entry name" value="PRK08057.1-2"/>
    <property type="match status" value="1"/>
</dbReference>
<keyword evidence="2" id="KW-0169">Cobalamin biosynthesis</keyword>
<proteinExistence type="predicted"/>
<comment type="pathway">
    <text evidence="1">Cofactor biosynthesis; adenosylcobalamin biosynthesis.</text>
</comment>
<dbReference type="Pfam" id="PF02571">
    <property type="entry name" value="CbiJ"/>
    <property type="match status" value="1"/>
</dbReference>
<evidence type="ECO:0000256" key="3">
    <source>
        <dbReference type="ARBA" id="ARBA00023002"/>
    </source>
</evidence>
<accession>A0A9X0QJR7</accession>
<comment type="caution">
    <text evidence="4">The sequence shown here is derived from an EMBL/GenBank/DDBJ whole genome shotgun (WGS) entry which is preliminary data.</text>
</comment>
<protein>
    <submittedName>
        <fullName evidence="4">Precorrin-6A/cobalt-precorrin-6A reductase</fullName>
        <ecNumber evidence="4">1.3.1.106</ecNumber>
        <ecNumber evidence="4">1.3.1.54</ecNumber>
    </submittedName>
</protein>